<dbReference type="Proteomes" id="UP000182486">
    <property type="component" value="Unassembled WGS sequence"/>
</dbReference>
<feature type="transmembrane region" description="Helical" evidence="5">
    <location>
        <begin position="166"/>
        <end position="189"/>
    </location>
</feature>
<gene>
    <name evidence="7" type="ORF">BG844_04665</name>
</gene>
<dbReference type="EMBL" id="MEIA01000056">
    <property type="protein sequence ID" value="OJF15427.1"/>
    <property type="molecule type" value="Genomic_DNA"/>
</dbReference>
<dbReference type="InterPro" id="IPR050367">
    <property type="entry name" value="APC_superfamily"/>
</dbReference>
<feature type="transmembrane region" description="Helical" evidence="5">
    <location>
        <begin position="410"/>
        <end position="429"/>
    </location>
</feature>
<keyword evidence="8" id="KW-1185">Reference proteome</keyword>
<evidence type="ECO:0000256" key="2">
    <source>
        <dbReference type="ARBA" id="ARBA00022692"/>
    </source>
</evidence>
<feature type="transmembrane region" description="Helical" evidence="5">
    <location>
        <begin position="377"/>
        <end position="398"/>
    </location>
</feature>
<feature type="transmembrane region" description="Helical" evidence="5">
    <location>
        <begin position="201"/>
        <end position="223"/>
    </location>
</feature>
<dbReference type="RefSeq" id="WP_071803516.1">
    <property type="nucleotide sequence ID" value="NZ_MEIA01000056.1"/>
</dbReference>
<reference evidence="7 8" key="1">
    <citation type="submission" date="2016-09" db="EMBL/GenBank/DDBJ databases">
        <title>Couchioplanes caeruleus draft genome sequence.</title>
        <authorList>
            <person name="Sheehan J."/>
            <person name="Caffrey P."/>
        </authorList>
    </citation>
    <scope>NUCLEOTIDE SEQUENCE [LARGE SCALE GENOMIC DNA]</scope>
    <source>
        <strain evidence="7 8">DSM 43634</strain>
    </source>
</reference>
<evidence type="ECO:0000313" key="8">
    <source>
        <dbReference type="Proteomes" id="UP000182486"/>
    </source>
</evidence>
<keyword evidence="2 5" id="KW-0812">Transmembrane</keyword>
<name>A0A1K0H152_9ACTN</name>
<evidence type="ECO:0000256" key="1">
    <source>
        <dbReference type="ARBA" id="ARBA00004141"/>
    </source>
</evidence>
<dbReference type="Pfam" id="PF00324">
    <property type="entry name" value="AA_permease"/>
    <property type="match status" value="1"/>
</dbReference>
<evidence type="ECO:0000256" key="3">
    <source>
        <dbReference type="ARBA" id="ARBA00022989"/>
    </source>
</evidence>
<feature type="transmembrane region" description="Helical" evidence="5">
    <location>
        <begin position="243"/>
        <end position="266"/>
    </location>
</feature>
<feature type="transmembrane region" description="Helical" evidence="5">
    <location>
        <begin position="137"/>
        <end position="154"/>
    </location>
</feature>
<dbReference type="PIRSF" id="PIRSF006060">
    <property type="entry name" value="AA_transporter"/>
    <property type="match status" value="1"/>
</dbReference>
<proteinExistence type="predicted"/>
<dbReference type="AlphaFoldDB" id="A0A1K0H152"/>
<evidence type="ECO:0000256" key="5">
    <source>
        <dbReference type="SAM" id="Phobius"/>
    </source>
</evidence>
<keyword evidence="3 5" id="KW-1133">Transmembrane helix</keyword>
<keyword evidence="4 5" id="KW-0472">Membrane</keyword>
<sequence length="477" mass="49963">MAAHILNAPPGIEQFGYKQELSRSLRFRDLVIYGLIFMVVIAPFGIFGGVFQASGGMVALAYLIGMVAMMFTASSYAVMVQAYPTAGSTYTYAGRAIAPSVGFLTGWTILLDYVLIPALLGLIAAGSMASVVPAVPVWGWIVVFVAVNTGLNLLGIKVTKQAMRVFLIGELAVLAIYLVVGIAALAAGAGRGFSWVPFFNANTFSLSVAAGAVSVAALSYLGFDAISMLAEETRGGGEQVGRAMYAVLGLTGLLFIAQTFVAALLVDDPGRLIAEGDAAGTAFYDTARIAGGPWVATLTAVATALAWGIANNMVAQLATSRLLYAMGRDRQLPGELARVTRSRSVPANAVLLTAVISLVVGLYMASRADGIRLLVSLVNFGAMASFTVLHIAVIWRWLTNGRDGSSMRNLVVPLVGAAILLMVIVHANIAAQQVGIAWIVAGLLVLLVLHLTGRRPRLSGLDDTSAAHVPAWAGRHV</sequence>
<evidence type="ECO:0000256" key="4">
    <source>
        <dbReference type="ARBA" id="ARBA00023136"/>
    </source>
</evidence>
<feature type="transmembrane region" description="Helical" evidence="5">
    <location>
        <begin position="435"/>
        <end position="452"/>
    </location>
</feature>
<evidence type="ECO:0000259" key="6">
    <source>
        <dbReference type="Pfam" id="PF00324"/>
    </source>
</evidence>
<dbReference type="PANTHER" id="PTHR42770">
    <property type="entry name" value="AMINO ACID TRANSPORTER-RELATED"/>
    <property type="match status" value="1"/>
</dbReference>
<feature type="transmembrane region" description="Helical" evidence="5">
    <location>
        <begin position="30"/>
        <end position="51"/>
    </location>
</feature>
<feature type="domain" description="Amino acid permease/ SLC12A" evidence="6">
    <location>
        <begin position="45"/>
        <end position="394"/>
    </location>
</feature>
<comment type="caution">
    <text evidence="7">The sequence shown here is derived from an EMBL/GenBank/DDBJ whole genome shotgun (WGS) entry which is preliminary data.</text>
</comment>
<protein>
    <submittedName>
        <fullName evidence="7">Porin</fullName>
    </submittedName>
</protein>
<feature type="transmembrane region" description="Helical" evidence="5">
    <location>
        <begin position="101"/>
        <end position="125"/>
    </location>
</feature>
<dbReference type="GO" id="GO:0016020">
    <property type="term" value="C:membrane"/>
    <property type="evidence" value="ECO:0007669"/>
    <property type="project" value="UniProtKB-SubCell"/>
</dbReference>
<accession>A0A1K0H152</accession>
<comment type="subcellular location">
    <subcellularLocation>
        <location evidence="1">Membrane</location>
        <topology evidence="1">Multi-pass membrane protein</topology>
    </subcellularLocation>
</comment>
<dbReference type="GO" id="GO:0055085">
    <property type="term" value="P:transmembrane transport"/>
    <property type="evidence" value="ECO:0007669"/>
    <property type="project" value="InterPro"/>
</dbReference>
<feature type="transmembrane region" description="Helical" evidence="5">
    <location>
        <begin position="57"/>
        <end position="80"/>
    </location>
</feature>
<feature type="transmembrane region" description="Helical" evidence="5">
    <location>
        <begin position="345"/>
        <end position="365"/>
    </location>
</feature>
<dbReference type="Gene3D" id="1.20.1740.10">
    <property type="entry name" value="Amino acid/polyamine transporter I"/>
    <property type="match status" value="1"/>
</dbReference>
<organism evidence="7 8">
    <name type="scientific">Couchioplanes caeruleus subsp. caeruleus</name>
    <dbReference type="NCBI Taxonomy" id="56427"/>
    <lineage>
        <taxon>Bacteria</taxon>
        <taxon>Bacillati</taxon>
        <taxon>Actinomycetota</taxon>
        <taxon>Actinomycetes</taxon>
        <taxon>Micromonosporales</taxon>
        <taxon>Micromonosporaceae</taxon>
        <taxon>Couchioplanes</taxon>
    </lineage>
</organism>
<dbReference type="InterPro" id="IPR004841">
    <property type="entry name" value="AA-permease/SLC12A_dom"/>
</dbReference>
<dbReference type="PANTHER" id="PTHR42770:SF16">
    <property type="entry name" value="AMINO ACID PERMEASE"/>
    <property type="match status" value="1"/>
</dbReference>
<evidence type="ECO:0000313" key="7">
    <source>
        <dbReference type="EMBL" id="OJF15427.1"/>
    </source>
</evidence>